<evidence type="ECO:0000313" key="11">
    <source>
        <dbReference type="EMBL" id="MCV2884561.1"/>
    </source>
</evidence>
<dbReference type="PROSITE" id="PS50893">
    <property type="entry name" value="ABC_TRANSPORTER_2"/>
    <property type="match status" value="1"/>
</dbReference>
<dbReference type="CDD" id="cd02419">
    <property type="entry name" value="Peptidase_C39C"/>
    <property type="match status" value="1"/>
</dbReference>
<reference evidence="11 12" key="1">
    <citation type="submission" date="2022-10" db="EMBL/GenBank/DDBJ databases">
        <title>Aestuariibacter sp. AA17 isolated from Montipora capitata coral fragment.</title>
        <authorList>
            <person name="Emsley S.A."/>
            <person name="Pfannmuller K.M."/>
            <person name="Loughran R.M."/>
            <person name="Shlafstein M."/>
            <person name="Papke E."/>
            <person name="Saw J.H."/>
            <person name="Ushijima B."/>
            <person name="Videau P."/>
        </authorList>
    </citation>
    <scope>NUCLEOTIDE SEQUENCE [LARGE SCALE GENOMIC DNA]</scope>
    <source>
        <strain evidence="11 12">AA17</strain>
    </source>
</reference>
<dbReference type="PROSITE" id="PS50990">
    <property type="entry name" value="PEPTIDASE_C39"/>
    <property type="match status" value="1"/>
</dbReference>
<keyword evidence="5 7" id="KW-1133">Transmembrane helix</keyword>
<dbReference type="EMBL" id="JAOWKX010000003">
    <property type="protein sequence ID" value="MCV2884561.1"/>
    <property type="molecule type" value="Genomic_DNA"/>
</dbReference>
<dbReference type="InterPro" id="IPR005074">
    <property type="entry name" value="Peptidase_C39"/>
</dbReference>
<dbReference type="Gene3D" id="3.90.70.10">
    <property type="entry name" value="Cysteine proteinases"/>
    <property type="match status" value="1"/>
</dbReference>
<keyword evidence="3" id="KW-0547">Nucleotide-binding</keyword>
<evidence type="ECO:0000256" key="5">
    <source>
        <dbReference type="ARBA" id="ARBA00022989"/>
    </source>
</evidence>
<dbReference type="InterPro" id="IPR027417">
    <property type="entry name" value="P-loop_NTPase"/>
</dbReference>
<evidence type="ECO:0000259" key="8">
    <source>
        <dbReference type="PROSITE" id="PS50893"/>
    </source>
</evidence>
<comment type="subcellular location">
    <subcellularLocation>
        <location evidence="1">Cell membrane</location>
        <topology evidence="1">Multi-pass membrane protein</topology>
    </subcellularLocation>
</comment>
<dbReference type="CDD" id="cd18567">
    <property type="entry name" value="ABC_6TM_CvaB_RaxB_like"/>
    <property type="match status" value="1"/>
</dbReference>
<sequence>MTTASMHSPLKYLNLGLRKQLSPQLQSEAAECGLACLAMIANYHGHDVDLIALRRRFMVSAHGMSLKQLIDTAAKLDLNSRALKLELQDLEQLNAPCILHWEMKHFVVLKRVTKKGAVIIDPASGERNVTHTELSNSFTGIALELTPTMSFVPQKERAQIGFSQLWSSIIGLKRSLGVILVLSLLLQVFGLISPYYMQLVVDDVILRSDSHLLTVLAIGFGILLIIETSTHLLRQFSVLALASKLNMQMSVNVFRHLLRLPLNYFSKRHMGDIVSRFSSMSQIRELLTNGVVSVLIDGLMGIATFVVMLVYSPKLALVALCAVLLYGLLRFSFFFPIKRLKEEELVSAAKENSLFMESVRGIQSIKLFEKETDRQSRWQNALTDSMNKGIHISQWQFSFETLNRLLFGLENLVIIYLAAQLVMENAMTVGMLYAFISYKSRFVNAMDSLITKWIEFKMLDVHFNRLSDIVLSEQDPVFNRHFHEVENTNNIVAINSLTAKNLTFSYDNNSATTLKGVNLHIRRGESVAIVGASGCGKSTLLKCLMGLYPLSQGQVLANDNDISQLSWYRRSIAAVMQDDQLLSGSILDNIVCFDNQIDMERVVKVAHFACIHHDIMHMTMQYNTLVGDMGDTLSGGQKQRIILARALYRQPDILFMDEATSHLDSDSEAHINQSIKSLAITRIIVAHRPTTINSADRVLKLTDGQLIEINKQKLT</sequence>
<dbReference type="SMART" id="SM00382">
    <property type="entry name" value="AAA"/>
    <property type="match status" value="1"/>
</dbReference>
<dbReference type="PROSITE" id="PS50929">
    <property type="entry name" value="ABC_TM1F"/>
    <property type="match status" value="1"/>
</dbReference>
<feature type="transmembrane region" description="Helical" evidence="7">
    <location>
        <begin position="286"/>
        <end position="311"/>
    </location>
</feature>
<name>A0ABT3A7B2_9ALTE</name>
<keyword evidence="6 7" id="KW-0472">Membrane</keyword>
<dbReference type="InterPro" id="IPR011527">
    <property type="entry name" value="ABC1_TM_dom"/>
</dbReference>
<evidence type="ECO:0000259" key="9">
    <source>
        <dbReference type="PROSITE" id="PS50929"/>
    </source>
</evidence>
<feature type="transmembrane region" description="Helical" evidence="7">
    <location>
        <begin position="413"/>
        <end position="436"/>
    </location>
</feature>
<dbReference type="InterPro" id="IPR036640">
    <property type="entry name" value="ABC1_TM_sf"/>
</dbReference>
<evidence type="ECO:0000256" key="2">
    <source>
        <dbReference type="ARBA" id="ARBA00022692"/>
    </source>
</evidence>
<organism evidence="11 12">
    <name type="scientific">Fluctibacter corallii</name>
    <dbReference type="NCBI Taxonomy" id="2984329"/>
    <lineage>
        <taxon>Bacteria</taxon>
        <taxon>Pseudomonadati</taxon>
        <taxon>Pseudomonadota</taxon>
        <taxon>Gammaproteobacteria</taxon>
        <taxon>Alteromonadales</taxon>
        <taxon>Alteromonadaceae</taxon>
        <taxon>Fluctibacter</taxon>
    </lineage>
</organism>
<evidence type="ECO:0000259" key="10">
    <source>
        <dbReference type="PROSITE" id="PS50990"/>
    </source>
</evidence>
<dbReference type="Proteomes" id="UP001652504">
    <property type="component" value="Unassembled WGS sequence"/>
</dbReference>
<evidence type="ECO:0000256" key="4">
    <source>
        <dbReference type="ARBA" id="ARBA00022840"/>
    </source>
</evidence>
<gene>
    <name evidence="11" type="ORF">OE749_07630</name>
</gene>
<dbReference type="InterPro" id="IPR039421">
    <property type="entry name" value="Type_1_exporter"/>
</dbReference>
<keyword evidence="2 7" id="KW-0812">Transmembrane</keyword>
<dbReference type="Pfam" id="PF00664">
    <property type="entry name" value="ABC_membrane"/>
    <property type="match status" value="1"/>
</dbReference>
<protein>
    <submittedName>
        <fullName evidence="11">Peptidase domain-containing ABC transporter</fullName>
    </submittedName>
</protein>
<dbReference type="Gene3D" id="3.40.50.300">
    <property type="entry name" value="P-loop containing nucleotide triphosphate hydrolases"/>
    <property type="match status" value="1"/>
</dbReference>
<dbReference type="InterPro" id="IPR033838">
    <property type="entry name" value="CvaB_peptidase"/>
</dbReference>
<evidence type="ECO:0000256" key="3">
    <source>
        <dbReference type="ARBA" id="ARBA00022741"/>
    </source>
</evidence>
<feature type="domain" description="ABC transporter" evidence="8">
    <location>
        <begin position="497"/>
        <end position="714"/>
    </location>
</feature>
<dbReference type="InterPro" id="IPR003439">
    <property type="entry name" value="ABC_transporter-like_ATP-bd"/>
</dbReference>
<dbReference type="InterPro" id="IPR017871">
    <property type="entry name" value="ABC_transporter-like_CS"/>
</dbReference>
<dbReference type="PROSITE" id="PS00211">
    <property type="entry name" value="ABC_TRANSPORTER_1"/>
    <property type="match status" value="1"/>
</dbReference>
<feature type="transmembrane region" description="Helical" evidence="7">
    <location>
        <begin position="317"/>
        <end position="337"/>
    </location>
</feature>
<dbReference type="RefSeq" id="WP_263711842.1">
    <property type="nucleotide sequence ID" value="NZ_JAOWKX010000003.1"/>
</dbReference>
<dbReference type="InterPro" id="IPR003593">
    <property type="entry name" value="AAA+_ATPase"/>
</dbReference>
<feature type="transmembrane region" description="Helical" evidence="7">
    <location>
        <begin position="176"/>
        <end position="197"/>
    </location>
</feature>
<comment type="caution">
    <text evidence="11">The sequence shown here is derived from an EMBL/GenBank/DDBJ whole genome shotgun (WGS) entry which is preliminary data.</text>
</comment>
<feature type="domain" description="ABC transmembrane type-1" evidence="9">
    <location>
        <begin position="178"/>
        <end position="458"/>
    </location>
</feature>
<dbReference type="SUPFAM" id="SSF90123">
    <property type="entry name" value="ABC transporter transmembrane region"/>
    <property type="match status" value="1"/>
</dbReference>
<dbReference type="Gene3D" id="1.20.1560.10">
    <property type="entry name" value="ABC transporter type 1, transmembrane domain"/>
    <property type="match status" value="1"/>
</dbReference>
<feature type="transmembrane region" description="Helical" evidence="7">
    <location>
        <begin position="209"/>
        <end position="226"/>
    </location>
</feature>
<accession>A0ABT3A7B2</accession>
<evidence type="ECO:0000256" key="7">
    <source>
        <dbReference type="SAM" id="Phobius"/>
    </source>
</evidence>
<evidence type="ECO:0000256" key="1">
    <source>
        <dbReference type="ARBA" id="ARBA00004651"/>
    </source>
</evidence>
<keyword evidence="12" id="KW-1185">Reference proteome</keyword>
<proteinExistence type="predicted"/>
<dbReference type="Pfam" id="PF00005">
    <property type="entry name" value="ABC_tran"/>
    <property type="match status" value="1"/>
</dbReference>
<evidence type="ECO:0000256" key="6">
    <source>
        <dbReference type="ARBA" id="ARBA00023136"/>
    </source>
</evidence>
<evidence type="ECO:0000313" key="12">
    <source>
        <dbReference type="Proteomes" id="UP001652504"/>
    </source>
</evidence>
<dbReference type="PANTHER" id="PTHR24221:SF606">
    <property type="entry name" value="COLICIN V SECRETION-PROCESSING ATP-BINDING PROTEIN"/>
    <property type="match status" value="1"/>
</dbReference>
<dbReference type="PANTHER" id="PTHR24221">
    <property type="entry name" value="ATP-BINDING CASSETTE SUB-FAMILY B"/>
    <property type="match status" value="1"/>
</dbReference>
<keyword evidence="4" id="KW-0067">ATP-binding</keyword>
<feature type="domain" description="Peptidase C39" evidence="10">
    <location>
        <begin position="26"/>
        <end position="145"/>
    </location>
</feature>
<dbReference type="SUPFAM" id="SSF52540">
    <property type="entry name" value="P-loop containing nucleoside triphosphate hydrolases"/>
    <property type="match status" value="1"/>
</dbReference>
<dbReference type="Pfam" id="PF03412">
    <property type="entry name" value="Peptidase_C39"/>
    <property type="match status" value="1"/>
</dbReference>